<dbReference type="RefSeq" id="WP_150678886.1">
    <property type="nucleotide sequence ID" value="NZ_CABPSK010000001.1"/>
</dbReference>
<protein>
    <submittedName>
        <fullName evidence="2">Uncharacterized protein</fullName>
    </submittedName>
</protein>
<reference evidence="2 3" key="1">
    <citation type="submission" date="2019-08" db="EMBL/GenBank/DDBJ databases">
        <authorList>
            <person name="Peeters C."/>
        </authorList>
    </citation>
    <scope>NUCLEOTIDE SEQUENCE [LARGE SCALE GENOMIC DNA]</scope>
    <source>
        <strain evidence="2 3">LMG 31114</strain>
    </source>
</reference>
<organism evidence="2 3">
    <name type="scientific">Pandoraea pneumonica</name>
    <dbReference type="NCBI Taxonomy" id="2508299"/>
    <lineage>
        <taxon>Bacteria</taxon>
        <taxon>Pseudomonadati</taxon>
        <taxon>Pseudomonadota</taxon>
        <taxon>Betaproteobacteria</taxon>
        <taxon>Burkholderiales</taxon>
        <taxon>Burkholderiaceae</taxon>
        <taxon>Pandoraea</taxon>
    </lineage>
</organism>
<feature type="region of interest" description="Disordered" evidence="1">
    <location>
        <begin position="429"/>
        <end position="476"/>
    </location>
</feature>
<gene>
    <name evidence="2" type="ORF">PPN31114_01639</name>
</gene>
<keyword evidence="3" id="KW-1185">Reference proteome</keyword>
<dbReference type="Proteomes" id="UP000366945">
    <property type="component" value="Unassembled WGS sequence"/>
</dbReference>
<feature type="region of interest" description="Disordered" evidence="1">
    <location>
        <begin position="396"/>
        <end position="415"/>
    </location>
</feature>
<dbReference type="OrthoDB" id="8934374at2"/>
<dbReference type="AlphaFoldDB" id="A0A5E4TRN7"/>
<dbReference type="EMBL" id="CABPSK010000001">
    <property type="protein sequence ID" value="VVD90600.1"/>
    <property type="molecule type" value="Genomic_DNA"/>
</dbReference>
<sequence>MSERLSRAGQPSASTPVLLRHVQRPFDDCDSLAGDFSAVVQLPSKALGKAWSRYPERTYRTPQGNVCVPFCEWAKASSAQCKAAEDVKADAFVSNTVRDAVGAWRDSVIRFESGVRMFEAERRNTLLDASKNKPANTTHLRGFGMGAYRVQLDAIGALRQAASAADARGTQAGDAESRGEGERIRQHLTKLCDATRKTTHISLGNRLAMLDRELAEVKVLNELTSVAQRERLKGGASVPLRLARRGDQYVLKPATTHSVLDSKQRRARSEAASLALLLGLPASATVTLDTLRERGFGCPGNSFLSVDASAYEGDGHGKQWVLARARDLMRQKDEAESLLKALDDRYDRHDVPDPVRLLPDDEQFEDEAVAAFGAWPERRQSTPELLANDLRVRRWSTDGNDLPEADRYDMTSFGKSQTQVHKVEYGFEMEHPDGGESSSSIGSDERLAEPPSPRRKTPPAPPLRKSSLPPDDRFGHLVKGQLSTEQRETHEWISAWCEPLAAVWDNTPTRDEIVQTLESSFDPESARAKEIAARACRIATNLLQAKADPLNTTTGQRRVGFERTLDEIEPSYSPGKSVICAIAIRLEVLRDWAETIAAGPLQKRIKDVASAMVWSDFSEALFEELNRCQSGDDLPQCMLAAVQRVDPVDVAYKALVVPASKRGMNGGIRVAP</sequence>
<evidence type="ECO:0000313" key="2">
    <source>
        <dbReference type="EMBL" id="VVD90600.1"/>
    </source>
</evidence>
<accession>A0A5E4TRN7</accession>
<name>A0A5E4TRN7_9BURK</name>
<proteinExistence type="predicted"/>
<evidence type="ECO:0000256" key="1">
    <source>
        <dbReference type="SAM" id="MobiDB-lite"/>
    </source>
</evidence>
<dbReference type="GeneID" id="300403689"/>
<evidence type="ECO:0000313" key="3">
    <source>
        <dbReference type="Proteomes" id="UP000366945"/>
    </source>
</evidence>